<dbReference type="Gene3D" id="4.10.1110.10">
    <property type="entry name" value="AN1-like Zinc finger"/>
    <property type="match status" value="2"/>
</dbReference>
<dbReference type="InterPro" id="IPR057358">
    <property type="entry name" value="UBL_ZFAND1-like"/>
</dbReference>
<dbReference type="Pfam" id="PF01428">
    <property type="entry name" value="zf-AN1"/>
    <property type="match status" value="2"/>
</dbReference>
<dbReference type="GO" id="GO:0005737">
    <property type="term" value="C:cytoplasm"/>
    <property type="evidence" value="ECO:0007669"/>
    <property type="project" value="TreeGrafter"/>
</dbReference>
<dbReference type="AlphaFoldDB" id="A0A2N1NLW3"/>
<evidence type="ECO:0000259" key="5">
    <source>
        <dbReference type="PROSITE" id="PS51039"/>
    </source>
</evidence>
<evidence type="ECO:0000256" key="1">
    <source>
        <dbReference type="ARBA" id="ARBA00022723"/>
    </source>
</evidence>
<dbReference type="VEuPathDB" id="FungiDB:RhiirA1_453193"/>
<dbReference type="Pfam" id="PF25327">
    <property type="entry name" value="UBL_ZFAND1"/>
    <property type="match status" value="1"/>
</dbReference>
<sequence>MEFPNIGENCSFKGCSQLDFLPFWCGSCGKKYCLDHRYPNSHECFRWSENEKNVQLCETCSSMILNPEGRSVEQTLEEHLKSNCVLHLLSSIPIEKQKCFITECKNKSEGGVMVYVVCDGCGEAFCLKHRHPPAHQCESLNVASDEKAKRRVKAEELISKYKKKSASSILKSDNISSSSKNVTTNKPKKKNKKIEVMKLKSKAQGDSTIPVNARVYLSVDFPLDSKVSNKPLFFNKEWTIGKVLDKVATVGKITNNNNKLPLDDPNRLILVNKETGNSFEMDKKLGEVVESGDDIYLEKLGSIN</sequence>
<dbReference type="SMART" id="SM00154">
    <property type="entry name" value="ZnF_AN1"/>
    <property type="match status" value="2"/>
</dbReference>
<comment type="caution">
    <text evidence="6">The sequence shown here is derived from an EMBL/GenBank/DDBJ whole genome shotgun (WGS) entry which is preliminary data.</text>
</comment>
<protein>
    <recommendedName>
        <fullName evidence="5">AN1-type domain-containing protein</fullName>
    </recommendedName>
</protein>
<name>A0A2N1NLW3_9GLOM</name>
<dbReference type="GO" id="GO:0008270">
    <property type="term" value="F:zinc ion binding"/>
    <property type="evidence" value="ECO:0007669"/>
    <property type="project" value="UniProtKB-KW"/>
</dbReference>
<dbReference type="VEuPathDB" id="FungiDB:RhiirFUN_003517"/>
<keyword evidence="3" id="KW-0862">Zinc</keyword>
<gene>
    <name evidence="6" type="ORF">RhiirC2_846501</name>
</gene>
<evidence type="ECO:0000256" key="3">
    <source>
        <dbReference type="ARBA" id="ARBA00022833"/>
    </source>
</evidence>
<feature type="domain" description="AN1-type" evidence="5">
    <location>
        <begin position="93"/>
        <end position="145"/>
    </location>
</feature>
<evidence type="ECO:0000313" key="7">
    <source>
        <dbReference type="Proteomes" id="UP000233469"/>
    </source>
</evidence>
<feature type="domain" description="AN1-type" evidence="5">
    <location>
        <begin position="4"/>
        <end position="52"/>
    </location>
</feature>
<dbReference type="VEuPathDB" id="FungiDB:FUN_021672"/>
<dbReference type="SUPFAM" id="SSF118310">
    <property type="entry name" value="AN1-like Zinc finger"/>
    <property type="match status" value="2"/>
</dbReference>
<reference evidence="6 7" key="1">
    <citation type="submission" date="2016-04" db="EMBL/GenBank/DDBJ databases">
        <title>Genome analyses suggest a sexual origin of heterokaryosis in a supposedly ancient asexual fungus.</title>
        <authorList>
            <person name="Ropars J."/>
            <person name="Sedzielewska K."/>
            <person name="Noel J."/>
            <person name="Charron P."/>
            <person name="Farinelli L."/>
            <person name="Marton T."/>
            <person name="Kruger M."/>
            <person name="Pelin A."/>
            <person name="Brachmann A."/>
            <person name="Corradi N."/>
        </authorList>
    </citation>
    <scope>NUCLEOTIDE SEQUENCE [LARGE SCALE GENOMIC DNA]</scope>
    <source>
        <strain evidence="6 7">C2</strain>
    </source>
</reference>
<dbReference type="InterPro" id="IPR000058">
    <property type="entry name" value="Znf_AN1"/>
</dbReference>
<dbReference type="EMBL" id="LLXL01000280">
    <property type="protein sequence ID" value="PKK74850.1"/>
    <property type="molecule type" value="Genomic_DNA"/>
</dbReference>
<evidence type="ECO:0000313" key="6">
    <source>
        <dbReference type="EMBL" id="PKK74850.1"/>
    </source>
</evidence>
<keyword evidence="2 4" id="KW-0863">Zinc-finger</keyword>
<evidence type="ECO:0000256" key="4">
    <source>
        <dbReference type="PROSITE-ProRule" id="PRU00449"/>
    </source>
</evidence>
<dbReference type="Proteomes" id="UP000233469">
    <property type="component" value="Unassembled WGS sequence"/>
</dbReference>
<proteinExistence type="predicted"/>
<keyword evidence="1" id="KW-0479">Metal-binding</keyword>
<reference evidence="6 7" key="2">
    <citation type="submission" date="2017-10" db="EMBL/GenBank/DDBJ databases">
        <title>Extensive intraspecific genome diversity in a model arbuscular mycorrhizal fungus.</title>
        <authorList>
            <person name="Chen E.C.H."/>
            <person name="Morin E."/>
            <person name="Baudet D."/>
            <person name="Noel J."/>
            <person name="Ndikumana S."/>
            <person name="Charron P."/>
            <person name="St-Onge C."/>
            <person name="Giorgi J."/>
            <person name="Grigoriev I.V."/>
            <person name="Roux C."/>
            <person name="Martin F.M."/>
            <person name="Corradi N."/>
        </authorList>
    </citation>
    <scope>NUCLEOTIDE SEQUENCE [LARGE SCALE GENOMIC DNA]</scope>
    <source>
        <strain evidence="6 7">C2</strain>
    </source>
</reference>
<evidence type="ECO:0000256" key="2">
    <source>
        <dbReference type="ARBA" id="ARBA00022771"/>
    </source>
</evidence>
<organism evidence="6 7">
    <name type="scientific">Rhizophagus irregularis</name>
    <dbReference type="NCBI Taxonomy" id="588596"/>
    <lineage>
        <taxon>Eukaryota</taxon>
        <taxon>Fungi</taxon>
        <taxon>Fungi incertae sedis</taxon>
        <taxon>Mucoromycota</taxon>
        <taxon>Glomeromycotina</taxon>
        <taxon>Glomeromycetes</taxon>
        <taxon>Glomerales</taxon>
        <taxon>Glomeraceae</taxon>
        <taxon>Rhizophagus</taxon>
    </lineage>
</organism>
<dbReference type="PANTHER" id="PTHR14677">
    <property type="entry name" value="ARSENITE INDUCUBLE RNA ASSOCIATED PROTEIN AIP-1-RELATED"/>
    <property type="match status" value="1"/>
</dbReference>
<dbReference type="PANTHER" id="PTHR14677:SF20">
    <property type="entry name" value="ZINC FINGER AN1-TYPE CONTAINING 2A-RELATED"/>
    <property type="match status" value="1"/>
</dbReference>
<accession>A0A2N1NLW3</accession>
<dbReference type="InterPro" id="IPR035896">
    <property type="entry name" value="AN1-like_Znf"/>
</dbReference>
<dbReference type="PROSITE" id="PS51039">
    <property type="entry name" value="ZF_AN1"/>
    <property type="match status" value="2"/>
</dbReference>